<keyword evidence="5 8" id="KW-1133">Transmembrane helix</keyword>
<dbReference type="PANTHER" id="PTHR36570">
    <property type="entry name" value="DISULFIDE BOND FORMATION PROTEIN B"/>
    <property type="match status" value="1"/>
</dbReference>
<evidence type="ECO:0000256" key="2">
    <source>
        <dbReference type="ARBA" id="ARBA00022475"/>
    </source>
</evidence>
<dbReference type="RefSeq" id="WP_062276572.1">
    <property type="nucleotide sequence ID" value="NZ_LSYU01000077.1"/>
</dbReference>
<keyword evidence="4" id="KW-0813">Transport</keyword>
<evidence type="ECO:0000256" key="1">
    <source>
        <dbReference type="ARBA" id="ARBA00004651"/>
    </source>
</evidence>
<name>A0ABR5VDR5_MARGR</name>
<sequence length="169" mass="17749">MFRPTPRSIWYILAIGGLGVAAFSVALTEWLLLDPCHLCIFQRLLFALAGLFALAAALGARVLGYLTVASALGGLWSSLYQSWLQLQPPGAVNCIGGELGPVERLVEWLGQQAPELFLATGFCEDPGLQILGLSLANWGAIAFALGAIAAVWALAASAPRPSARADGDD</sequence>
<dbReference type="Gene3D" id="1.20.1550.10">
    <property type="entry name" value="DsbB-like"/>
    <property type="match status" value="1"/>
</dbReference>
<feature type="transmembrane region" description="Helical" evidence="8">
    <location>
        <begin position="44"/>
        <end position="68"/>
    </location>
</feature>
<keyword evidence="6 8" id="KW-0472">Membrane</keyword>
<dbReference type="EMBL" id="LSYU01000077">
    <property type="protein sequence ID" value="KXX63761.1"/>
    <property type="molecule type" value="Genomic_DNA"/>
</dbReference>
<keyword evidence="10" id="KW-1185">Reference proteome</keyword>
<dbReference type="InterPro" id="IPR023380">
    <property type="entry name" value="DsbB-like_sf"/>
</dbReference>
<dbReference type="InterPro" id="IPR003752">
    <property type="entry name" value="DiS_bond_form_DsbB/BdbC"/>
</dbReference>
<evidence type="ECO:0000313" key="10">
    <source>
        <dbReference type="Proteomes" id="UP000075766"/>
    </source>
</evidence>
<evidence type="ECO:0000256" key="8">
    <source>
        <dbReference type="SAM" id="Phobius"/>
    </source>
</evidence>
<keyword evidence="2" id="KW-1003">Cell membrane</keyword>
<evidence type="ECO:0000256" key="3">
    <source>
        <dbReference type="ARBA" id="ARBA00022692"/>
    </source>
</evidence>
<dbReference type="InterPro" id="IPR050183">
    <property type="entry name" value="DsbB"/>
</dbReference>
<accession>A0ABR5VDR5</accession>
<reference evidence="9 10" key="1">
    <citation type="submission" date="2016-02" db="EMBL/GenBank/DDBJ databases">
        <title>Genome sequence of Marichromatium gracile YL-28, a purple sulfur bacterium.</title>
        <authorList>
            <person name="Zhao C."/>
            <person name="Hong X."/>
            <person name="Chen S."/>
            <person name="Yang S."/>
        </authorList>
    </citation>
    <scope>NUCLEOTIDE SEQUENCE [LARGE SCALE GENOMIC DNA]</scope>
    <source>
        <strain evidence="9 10">YL28</strain>
    </source>
</reference>
<comment type="caution">
    <text evidence="9">The sequence shown here is derived from an EMBL/GenBank/DDBJ whole genome shotgun (WGS) entry which is preliminary data.</text>
</comment>
<protein>
    <submittedName>
        <fullName evidence="9">Disulfide bond formation protein DsbB</fullName>
    </submittedName>
</protein>
<organism evidence="9 10">
    <name type="scientific">Marichromatium gracile</name>
    <name type="common">Chromatium gracile</name>
    <dbReference type="NCBI Taxonomy" id="1048"/>
    <lineage>
        <taxon>Bacteria</taxon>
        <taxon>Pseudomonadati</taxon>
        <taxon>Pseudomonadota</taxon>
        <taxon>Gammaproteobacteria</taxon>
        <taxon>Chromatiales</taxon>
        <taxon>Chromatiaceae</taxon>
        <taxon>Marichromatium</taxon>
    </lineage>
</organism>
<feature type="transmembrane region" description="Helical" evidence="8">
    <location>
        <begin position="12"/>
        <end position="32"/>
    </location>
</feature>
<keyword evidence="4" id="KW-0249">Electron transport</keyword>
<dbReference type="PANTHER" id="PTHR36570:SF3">
    <property type="entry name" value="DISULFIDE BOND FORMATION PROTEIN B"/>
    <property type="match status" value="1"/>
</dbReference>
<comment type="subcellular location">
    <subcellularLocation>
        <location evidence="1">Cell membrane</location>
        <topology evidence="1">Multi-pass membrane protein</topology>
    </subcellularLocation>
</comment>
<evidence type="ECO:0000256" key="4">
    <source>
        <dbReference type="ARBA" id="ARBA00022982"/>
    </source>
</evidence>
<dbReference type="Proteomes" id="UP000075766">
    <property type="component" value="Unassembled WGS sequence"/>
</dbReference>
<evidence type="ECO:0000256" key="7">
    <source>
        <dbReference type="ARBA" id="ARBA00023284"/>
    </source>
</evidence>
<evidence type="ECO:0000313" key="9">
    <source>
        <dbReference type="EMBL" id="KXX63761.1"/>
    </source>
</evidence>
<gene>
    <name evidence="9" type="ORF">AY586_03550</name>
</gene>
<dbReference type="Pfam" id="PF02600">
    <property type="entry name" value="DsbB"/>
    <property type="match status" value="1"/>
</dbReference>
<dbReference type="SUPFAM" id="SSF158442">
    <property type="entry name" value="DsbB-like"/>
    <property type="match status" value="1"/>
</dbReference>
<keyword evidence="7" id="KW-0676">Redox-active center</keyword>
<evidence type="ECO:0000256" key="6">
    <source>
        <dbReference type="ARBA" id="ARBA00023136"/>
    </source>
</evidence>
<keyword evidence="3 8" id="KW-0812">Transmembrane</keyword>
<evidence type="ECO:0000256" key="5">
    <source>
        <dbReference type="ARBA" id="ARBA00022989"/>
    </source>
</evidence>
<proteinExistence type="predicted"/>
<feature type="transmembrane region" description="Helical" evidence="8">
    <location>
        <begin position="135"/>
        <end position="155"/>
    </location>
</feature>